<dbReference type="FunFam" id="3.30.70.2460:FF:000001">
    <property type="entry name" value="DNA repair protein Rad4 family"/>
    <property type="match status" value="1"/>
</dbReference>
<feature type="compositionally biased region" description="Low complexity" evidence="8">
    <location>
        <begin position="668"/>
        <end position="680"/>
    </location>
</feature>
<dbReference type="EMBL" id="HBUE01244206">
    <property type="protein sequence ID" value="CAG6551149.1"/>
    <property type="molecule type" value="Transcribed_RNA"/>
</dbReference>
<dbReference type="GO" id="GO:0071942">
    <property type="term" value="C:XPC complex"/>
    <property type="evidence" value="ECO:0007669"/>
    <property type="project" value="TreeGrafter"/>
</dbReference>
<dbReference type="GO" id="GO:0006298">
    <property type="term" value="P:mismatch repair"/>
    <property type="evidence" value="ECO:0007669"/>
    <property type="project" value="TreeGrafter"/>
</dbReference>
<dbReference type="Gene3D" id="3.30.70.2460">
    <property type="entry name" value="Rad4, beta-hairpin domain BHD3"/>
    <property type="match status" value="1"/>
</dbReference>
<feature type="compositionally biased region" description="Basic and acidic residues" evidence="8">
    <location>
        <begin position="63"/>
        <end position="72"/>
    </location>
</feature>
<keyword evidence="4" id="KW-0238">DNA-binding</keyword>
<feature type="domain" description="Rad4 beta-hairpin" evidence="9">
    <location>
        <begin position="801"/>
        <end position="853"/>
    </location>
</feature>
<evidence type="ECO:0000256" key="3">
    <source>
        <dbReference type="ARBA" id="ARBA00022763"/>
    </source>
</evidence>
<protein>
    <submittedName>
        <fullName evidence="12">DNA repair protein complementing XP-C cells homolog</fullName>
    </submittedName>
</protein>
<evidence type="ECO:0000256" key="1">
    <source>
        <dbReference type="ARBA" id="ARBA00004123"/>
    </source>
</evidence>
<dbReference type="InterPro" id="IPR018328">
    <property type="entry name" value="Rad4_beta-hairpin_dom3"/>
</dbReference>
<dbReference type="PANTHER" id="PTHR12135:SF0">
    <property type="entry name" value="DNA REPAIR PROTEIN COMPLEMENTING XP-C CELLS"/>
    <property type="match status" value="1"/>
</dbReference>
<dbReference type="SUPFAM" id="SSF54001">
    <property type="entry name" value="Cysteine proteinases"/>
    <property type="match status" value="1"/>
</dbReference>
<name>A0A8D8PJF4_CULPI</name>
<dbReference type="NCBIfam" id="TIGR00605">
    <property type="entry name" value="rad4"/>
    <property type="match status" value="1"/>
</dbReference>
<proteinExistence type="inferred from homology"/>
<dbReference type="SMART" id="SM01032">
    <property type="entry name" value="BHD_3"/>
    <property type="match status" value="1"/>
</dbReference>
<dbReference type="InterPro" id="IPR004583">
    <property type="entry name" value="DNA_repair_Rad4"/>
</dbReference>
<feature type="coiled-coil region" evidence="7">
    <location>
        <begin position="262"/>
        <end position="289"/>
    </location>
</feature>
<accession>A0A8D8PJF4</accession>
<feature type="domain" description="Rad4 beta-hairpin" evidence="11">
    <location>
        <begin position="918"/>
        <end position="992"/>
    </location>
</feature>
<evidence type="ECO:0000256" key="4">
    <source>
        <dbReference type="ARBA" id="ARBA00023125"/>
    </source>
</evidence>
<dbReference type="SMART" id="SM01030">
    <property type="entry name" value="BHD_1"/>
    <property type="match status" value="1"/>
</dbReference>
<comment type="similarity">
    <text evidence="2">Belongs to the XPC family.</text>
</comment>
<feature type="compositionally biased region" description="Basic residues" evidence="8">
    <location>
        <begin position="97"/>
        <end position="113"/>
    </location>
</feature>
<evidence type="ECO:0000259" key="10">
    <source>
        <dbReference type="SMART" id="SM01031"/>
    </source>
</evidence>
<dbReference type="InterPro" id="IPR018327">
    <property type="entry name" value="BHD_2"/>
</dbReference>
<feature type="region of interest" description="Disordered" evidence="8">
    <location>
        <begin position="213"/>
        <end position="233"/>
    </location>
</feature>
<dbReference type="InterPro" id="IPR038765">
    <property type="entry name" value="Papain-like_cys_pep_sf"/>
</dbReference>
<evidence type="ECO:0000256" key="8">
    <source>
        <dbReference type="SAM" id="MobiDB-lite"/>
    </source>
</evidence>
<feature type="region of interest" description="Disordered" evidence="8">
    <location>
        <begin position="668"/>
        <end position="690"/>
    </location>
</feature>
<dbReference type="Pfam" id="PF10403">
    <property type="entry name" value="BHD_1"/>
    <property type="match status" value="1"/>
</dbReference>
<feature type="compositionally biased region" description="Acidic residues" evidence="8">
    <location>
        <begin position="163"/>
        <end position="182"/>
    </location>
</feature>
<dbReference type="Pfam" id="PF03835">
    <property type="entry name" value="Rad4"/>
    <property type="match status" value="1"/>
</dbReference>
<keyword evidence="3" id="KW-0227">DNA damage</keyword>
<feature type="region of interest" description="Disordered" evidence="8">
    <location>
        <begin position="612"/>
        <end position="632"/>
    </location>
</feature>
<reference evidence="12" key="1">
    <citation type="submission" date="2021-05" db="EMBL/GenBank/DDBJ databases">
        <authorList>
            <person name="Alioto T."/>
            <person name="Alioto T."/>
            <person name="Gomez Garrido J."/>
        </authorList>
    </citation>
    <scope>NUCLEOTIDE SEQUENCE</scope>
</reference>
<dbReference type="Pfam" id="PF10405">
    <property type="entry name" value="BHD_3"/>
    <property type="match status" value="1"/>
</dbReference>
<feature type="compositionally biased region" description="Acidic residues" evidence="8">
    <location>
        <begin position="1"/>
        <end position="23"/>
    </location>
</feature>
<evidence type="ECO:0000313" key="12">
    <source>
        <dbReference type="EMBL" id="CAG6603443.1"/>
    </source>
</evidence>
<evidence type="ECO:0000256" key="2">
    <source>
        <dbReference type="ARBA" id="ARBA00009525"/>
    </source>
</evidence>
<dbReference type="Gene3D" id="2.20.20.110">
    <property type="entry name" value="Rad4, beta-hairpin domain BHD1"/>
    <property type="match status" value="1"/>
</dbReference>
<dbReference type="GO" id="GO:0003684">
    <property type="term" value="F:damaged DNA binding"/>
    <property type="evidence" value="ECO:0007669"/>
    <property type="project" value="InterPro"/>
</dbReference>
<feature type="compositionally biased region" description="Basic and acidic residues" evidence="8">
    <location>
        <begin position="138"/>
        <end position="153"/>
    </location>
</feature>
<evidence type="ECO:0000256" key="5">
    <source>
        <dbReference type="ARBA" id="ARBA00023204"/>
    </source>
</evidence>
<feature type="domain" description="Rad4 beta-hairpin" evidence="10">
    <location>
        <begin position="855"/>
        <end position="911"/>
    </location>
</feature>
<feature type="compositionally biased region" description="Acidic residues" evidence="8">
    <location>
        <begin position="80"/>
        <end position="93"/>
    </location>
</feature>
<dbReference type="GO" id="GO:0003697">
    <property type="term" value="F:single-stranded DNA binding"/>
    <property type="evidence" value="ECO:0007669"/>
    <property type="project" value="TreeGrafter"/>
</dbReference>
<dbReference type="PANTHER" id="PTHR12135">
    <property type="entry name" value="DNA REPAIR PROTEIN XP-C / RAD4"/>
    <property type="match status" value="1"/>
</dbReference>
<comment type="subcellular location">
    <subcellularLocation>
        <location evidence="1">Nucleus</location>
    </subcellularLocation>
</comment>
<keyword evidence="6" id="KW-0539">Nucleus</keyword>
<keyword evidence="7" id="KW-0175">Coiled coil</keyword>
<dbReference type="InterPro" id="IPR018325">
    <property type="entry name" value="Rad4/PNGase_transGLS-fold"/>
</dbReference>
<evidence type="ECO:0000256" key="7">
    <source>
        <dbReference type="SAM" id="Coils"/>
    </source>
</evidence>
<feature type="compositionally biased region" description="Basic residues" evidence="8">
    <location>
        <begin position="681"/>
        <end position="690"/>
    </location>
</feature>
<dbReference type="InterPro" id="IPR018326">
    <property type="entry name" value="Rad4_beta-hairpin_dom1"/>
</dbReference>
<dbReference type="InterPro" id="IPR018026">
    <property type="entry name" value="DNA_repair_Rad4-like"/>
</dbReference>
<dbReference type="GO" id="GO:0005737">
    <property type="term" value="C:cytoplasm"/>
    <property type="evidence" value="ECO:0007669"/>
    <property type="project" value="TreeGrafter"/>
</dbReference>
<organism evidence="12">
    <name type="scientific">Culex pipiens</name>
    <name type="common">House mosquito</name>
    <dbReference type="NCBI Taxonomy" id="7175"/>
    <lineage>
        <taxon>Eukaryota</taxon>
        <taxon>Metazoa</taxon>
        <taxon>Ecdysozoa</taxon>
        <taxon>Arthropoda</taxon>
        <taxon>Hexapoda</taxon>
        <taxon>Insecta</taxon>
        <taxon>Pterygota</taxon>
        <taxon>Neoptera</taxon>
        <taxon>Endopterygota</taxon>
        <taxon>Diptera</taxon>
        <taxon>Nematocera</taxon>
        <taxon>Culicoidea</taxon>
        <taxon>Culicidae</taxon>
        <taxon>Culicinae</taxon>
        <taxon>Culicini</taxon>
        <taxon>Culex</taxon>
        <taxon>Culex</taxon>
    </lineage>
</organism>
<dbReference type="InterPro" id="IPR042488">
    <property type="entry name" value="Rad4_BHD3_sf"/>
</dbReference>
<dbReference type="EMBL" id="HBUE01351308">
    <property type="protein sequence ID" value="CAG6603443.1"/>
    <property type="molecule type" value="Transcribed_RNA"/>
</dbReference>
<feature type="compositionally biased region" description="Basic residues" evidence="8">
    <location>
        <begin position="41"/>
        <end position="60"/>
    </location>
</feature>
<dbReference type="GO" id="GO:0000111">
    <property type="term" value="C:nucleotide-excision repair factor 2 complex"/>
    <property type="evidence" value="ECO:0007669"/>
    <property type="project" value="TreeGrafter"/>
</dbReference>
<dbReference type="InterPro" id="IPR036985">
    <property type="entry name" value="Transglutaminase-like_sf"/>
</dbReference>
<feature type="region of interest" description="Disordered" evidence="8">
    <location>
        <begin position="1"/>
        <end position="115"/>
    </location>
</feature>
<feature type="region of interest" description="Disordered" evidence="8">
    <location>
        <begin position="138"/>
        <end position="182"/>
    </location>
</feature>
<sequence length="1037" mass="119315">MASDSEPESPPEFSASEDEWNPDQEEKKITGFKAAATALPVKRKKQQVKKLPTRSSRRIATKLGKELPKEEIVEAVPELPPEEDDAVSTDGEEVVSKRRKQPVAKGRRGRKPKQVAVKVAKEDSIKLTTFTVEELYRKYRPDLAEPAKQEKVKVVRRKVREEDDRDDDDESSGDDYLVDPDELDLNSEFFNSVTSKEDGKGRGEVKFDCNAGVSVAESEEDEEEDKPLSSVKNAEVDSTEFNKKLIQQINQSSQDCMTMVKLVEVSKRIEREREEMDLLRRKREQKEVKKGEEDVSNLLLAGEKVKGKVVKHSGRSDFVAVDGGKKDKDREKTVEITLKFESAKQNGRSGKKKMDLLTAIKRMMNREKRQNQIYLHKVSVLCWIGHGTFLNRTLSNANLIKAINKRLLPSTTNCRPKGLTNLHYFEQVTRYFRKAVRLKNHVMYFHPPTSAKLPPLSATLKYQILQRSAFSKRDYILLYLLMLRSLSIHCRLVISLPVPPKHVPTSDLYRMNPQTREELEADRRLLLDFRRAHLAPKGSTIHKVKTQLTAMVDKTVKARRKEAARKRRREGFCATIPQLDGGHDHLPEPKPRKQLKLMESSFLEIEQNIARKLQGKTKPAKKPPTDQIPFPDELDEQVRARREKILAAYKASKEQKAAAAAAKAAQEEYCGEGSSSSSSPRKGRRPGKRNVTRSGIDLWVEVYCEHEDKWVTVDVIAGMVHCLEHTVNQASHPISYVLAWNNDGSIKDVSPRYISRLGTKKSKLRVEDSWLEQALVGRNGRRRHPSRRDRTEDLKFDKLLNKRPFPEQIAEFKNHPRFAIQRHLLKNEAIYPRDAVVLGHFKGEPIYPRDCVHLLFSREGWLRQAKTVRMFEEPYKVVTRKAKYDRVTGTTVTGLNTELFGEWQVQDYEPPTAQNGQVPRSAYGNVELFKACMLPRGTVHLQLPGLNKICKRLRVDCAPAITGFEYRNNACAAVYDGYVVCEEFRDVVLDEWYQEQVEEQRKQEEKRLKRIYGNWKRLVAGLFIRKKLKDRYNFDNM</sequence>
<dbReference type="AlphaFoldDB" id="A0A8D8PJF4"/>
<dbReference type="Gene3D" id="3.90.260.10">
    <property type="entry name" value="Transglutaminase-like"/>
    <property type="match status" value="1"/>
</dbReference>
<dbReference type="GO" id="GO:0006289">
    <property type="term" value="P:nucleotide-excision repair"/>
    <property type="evidence" value="ECO:0007669"/>
    <property type="project" value="InterPro"/>
</dbReference>
<evidence type="ECO:0000259" key="9">
    <source>
        <dbReference type="SMART" id="SM01030"/>
    </source>
</evidence>
<evidence type="ECO:0000256" key="6">
    <source>
        <dbReference type="ARBA" id="ARBA00023242"/>
    </source>
</evidence>
<evidence type="ECO:0000259" key="11">
    <source>
        <dbReference type="SMART" id="SM01032"/>
    </source>
</evidence>
<keyword evidence="5" id="KW-0234">DNA repair</keyword>
<dbReference type="SMART" id="SM01031">
    <property type="entry name" value="BHD_2"/>
    <property type="match status" value="1"/>
</dbReference>